<dbReference type="SUPFAM" id="SSF57924">
    <property type="entry name" value="Inhibitor of apoptosis (IAP) repeat"/>
    <property type="match status" value="1"/>
</dbReference>
<dbReference type="OrthoDB" id="4367081at2759"/>
<gene>
    <name evidence="2" type="ORF">N7532_002763</name>
</gene>
<dbReference type="Gene3D" id="1.10.1170.10">
    <property type="entry name" value="Inhibitor Of Apoptosis Protein (2mihbC-IAP-1), Chain A"/>
    <property type="match status" value="1"/>
</dbReference>
<comment type="caution">
    <text evidence="2">The sequence shown here is derived from an EMBL/GenBank/DDBJ whole genome shotgun (WGS) entry which is preliminary data.</text>
</comment>
<sequence>MDWMREMSSQHPDARGGWKPKPLSALRRPSSLLKPTNPTTPPHRTTPHPNEEPLHRIPITYSTIAARVLSFHRQVLTDVTPLQLAQNGLYCKPSPRSGGSACCFACGSSRPLYTLQNNPIEETQQLHLADCIWLIICRDLRPVFETPDLCTHSSLASPSPQQPHPETVPASTPPDEPSIMDIDSAAEQSSTIPESGTQNPQPTCSEEASQTPNLASHHPTLHPHQTNDPPMPRFSNAPNLLIRNRLLRPTTPHDLLNARSQSKTFISVSTINHRHSNSTRNLAKAKLIELELGLAIRTQLPHGHSQNS</sequence>
<dbReference type="AlphaFoldDB" id="A0A9W9G192"/>
<keyword evidence="3" id="KW-1185">Reference proteome</keyword>
<dbReference type="Proteomes" id="UP001149074">
    <property type="component" value="Unassembled WGS sequence"/>
</dbReference>
<name>A0A9W9G192_9EURO</name>
<proteinExistence type="predicted"/>
<reference evidence="2" key="2">
    <citation type="journal article" date="2023" name="IMA Fungus">
        <title>Comparative genomic study of the Penicillium genus elucidates a diverse pangenome and 15 lateral gene transfer events.</title>
        <authorList>
            <person name="Petersen C."/>
            <person name="Sorensen T."/>
            <person name="Nielsen M.R."/>
            <person name="Sondergaard T.E."/>
            <person name="Sorensen J.L."/>
            <person name="Fitzpatrick D.A."/>
            <person name="Frisvad J.C."/>
            <person name="Nielsen K.L."/>
        </authorList>
    </citation>
    <scope>NUCLEOTIDE SEQUENCE</scope>
    <source>
        <strain evidence="2">IBT 30761</strain>
    </source>
</reference>
<dbReference type="GeneID" id="81354236"/>
<feature type="compositionally biased region" description="Polar residues" evidence="1">
    <location>
        <begin position="186"/>
        <end position="214"/>
    </location>
</feature>
<evidence type="ECO:0000313" key="2">
    <source>
        <dbReference type="EMBL" id="KAJ5110118.1"/>
    </source>
</evidence>
<organism evidence="2 3">
    <name type="scientific">Penicillium argentinense</name>
    <dbReference type="NCBI Taxonomy" id="1131581"/>
    <lineage>
        <taxon>Eukaryota</taxon>
        <taxon>Fungi</taxon>
        <taxon>Dikarya</taxon>
        <taxon>Ascomycota</taxon>
        <taxon>Pezizomycotina</taxon>
        <taxon>Eurotiomycetes</taxon>
        <taxon>Eurotiomycetidae</taxon>
        <taxon>Eurotiales</taxon>
        <taxon>Aspergillaceae</taxon>
        <taxon>Penicillium</taxon>
    </lineage>
</organism>
<feature type="compositionally biased region" description="Low complexity" evidence="1">
    <location>
        <begin position="20"/>
        <end position="37"/>
    </location>
</feature>
<accession>A0A9W9G192</accession>
<dbReference type="RefSeq" id="XP_056478229.1">
    <property type="nucleotide sequence ID" value="XM_056615257.1"/>
</dbReference>
<reference evidence="2" key="1">
    <citation type="submission" date="2022-11" db="EMBL/GenBank/DDBJ databases">
        <authorList>
            <person name="Petersen C."/>
        </authorList>
    </citation>
    <scope>NUCLEOTIDE SEQUENCE</scope>
    <source>
        <strain evidence="2">IBT 30761</strain>
    </source>
</reference>
<evidence type="ECO:0000256" key="1">
    <source>
        <dbReference type="SAM" id="MobiDB-lite"/>
    </source>
</evidence>
<protein>
    <submittedName>
        <fullName evidence="2">Uncharacterized protein</fullName>
    </submittedName>
</protein>
<feature type="region of interest" description="Disordered" evidence="1">
    <location>
        <begin position="1"/>
        <end position="55"/>
    </location>
</feature>
<evidence type="ECO:0000313" key="3">
    <source>
        <dbReference type="Proteomes" id="UP001149074"/>
    </source>
</evidence>
<dbReference type="EMBL" id="JAPQKI010000003">
    <property type="protein sequence ID" value="KAJ5110118.1"/>
    <property type="molecule type" value="Genomic_DNA"/>
</dbReference>
<feature type="region of interest" description="Disordered" evidence="1">
    <location>
        <begin position="152"/>
        <end position="237"/>
    </location>
</feature>